<comment type="subunit">
    <text evidence="2 8">Homodimer.</text>
</comment>
<evidence type="ECO:0000256" key="4">
    <source>
        <dbReference type="ARBA" id="ARBA00022723"/>
    </source>
</evidence>
<evidence type="ECO:0000256" key="5">
    <source>
        <dbReference type="ARBA" id="ARBA00022801"/>
    </source>
</evidence>
<comment type="caution">
    <text evidence="10">The sequence shown here is derived from an EMBL/GenBank/DDBJ whole genome shotgun (WGS) entry which is preliminary data.</text>
</comment>
<evidence type="ECO:0000256" key="8">
    <source>
        <dbReference type="HAMAP-Rule" id="MF_00972"/>
    </source>
</evidence>
<keyword evidence="5 8" id="KW-0378">Hydrolase</keyword>
<feature type="binding site" evidence="8">
    <location>
        <position position="100"/>
    </location>
    <ligand>
        <name>Zn(2+)</name>
        <dbReference type="ChEBI" id="CHEBI:29105"/>
        <note>catalytic</note>
    </ligand>
</feature>
<dbReference type="InterPro" id="IPR028883">
    <property type="entry name" value="tRNA_aden_deaminase"/>
</dbReference>
<evidence type="ECO:0000259" key="9">
    <source>
        <dbReference type="PROSITE" id="PS51747"/>
    </source>
</evidence>
<feature type="binding site" evidence="8">
    <location>
        <position position="97"/>
    </location>
    <ligand>
        <name>Zn(2+)</name>
        <dbReference type="ChEBI" id="CHEBI:29105"/>
        <note>catalytic</note>
    </ligand>
</feature>
<gene>
    <name evidence="8" type="primary">tadA</name>
    <name evidence="10" type="ORF">A9Z60_00300</name>
</gene>
<feature type="binding site" evidence="8">
    <location>
        <position position="66"/>
    </location>
    <ligand>
        <name>Zn(2+)</name>
        <dbReference type="ChEBI" id="CHEBI:29105"/>
        <note>catalytic</note>
    </ligand>
</feature>
<dbReference type="NCBIfam" id="NF008113">
    <property type="entry name" value="PRK10860.1"/>
    <property type="match status" value="1"/>
</dbReference>
<comment type="function">
    <text evidence="8">Catalyzes the deamination of adenosine to inosine at the wobble position 34 of tRNA(Arg2).</text>
</comment>
<dbReference type="EMBL" id="LZDN01000001">
    <property type="protein sequence ID" value="OBX52528.1"/>
    <property type="molecule type" value="Genomic_DNA"/>
</dbReference>
<dbReference type="GO" id="GO:0052717">
    <property type="term" value="F:tRNA-specific adenosine-34 deaminase activity"/>
    <property type="evidence" value="ECO:0007669"/>
    <property type="project" value="UniProtKB-UniRule"/>
</dbReference>
<evidence type="ECO:0000256" key="2">
    <source>
        <dbReference type="ARBA" id="ARBA00011738"/>
    </source>
</evidence>
<sequence length="178" mass="19653">MAVLPKFDSLKFWSPTDVAMMTHALILAKHGAGCGEIPVGAVVVHDGQILGEGFNCPISTHDPTHHAEIVALRQACQGLQNYRLPIDTTLYVTLEPCTMCFGSLIHARVSRVVFGAYEPKAGAVVSQLNLAKELFYNHLIAIQGGLLAHESSLMLSQFFKQRREDKKRQKLKICQNKV</sequence>
<keyword evidence="4 8" id="KW-0479">Metal-binding</keyword>
<dbReference type="InterPro" id="IPR016192">
    <property type="entry name" value="APOBEC/CMP_deaminase_Zn-bd"/>
</dbReference>
<evidence type="ECO:0000256" key="3">
    <source>
        <dbReference type="ARBA" id="ARBA00022694"/>
    </source>
</evidence>
<keyword evidence="3 8" id="KW-0819">tRNA processing</keyword>
<name>A0A1B8PNA6_MORNO</name>
<evidence type="ECO:0000256" key="1">
    <source>
        <dbReference type="ARBA" id="ARBA00010669"/>
    </source>
</evidence>
<feature type="active site" description="Proton donor" evidence="8">
    <location>
        <position position="68"/>
    </location>
</feature>
<dbReference type="Pfam" id="PF00383">
    <property type="entry name" value="dCMP_cyt_deam_1"/>
    <property type="match status" value="1"/>
</dbReference>
<dbReference type="Proteomes" id="UP000092671">
    <property type="component" value="Unassembled WGS sequence"/>
</dbReference>
<accession>A0A1B8PNA6</accession>
<evidence type="ECO:0000313" key="11">
    <source>
        <dbReference type="Proteomes" id="UP000092671"/>
    </source>
</evidence>
<keyword evidence="6 8" id="KW-0862">Zinc</keyword>
<comment type="catalytic activity">
    <reaction evidence="7 8">
        <text>adenosine(34) in tRNA + H2O + H(+) = inosine(34) in tRNA + NH4(+)</text>
        <dbReference type="Rhea" id="RHEA:43168"/>
        <dbReference type="Rhea" id="RHEA-COMP:10373"/>
        <dbReference type="Rhea" id="RHEA-COMP:10374"/>
        <dbReference type="ChEBI" id="CHEBI:15377"/>
        <dbReference type="ChEBI" id="CHEBI:15378"/>
        <dbReference type="ChEBI" id="CHEBI:28938"/>
        <dbReference type="ChEBI" id="CHEBI:74411"/>
        <dbReference type="ChEBI" id="CHEBI:82852"/>
        <dbReference type="EC" id="3.5.4.33"/>
    </reaction>
</comment>
<evidence type="ECO:0000313" key="10">
    <source>
        <dbReference type="EMBL" id="OBX52528.1"/>
    </source>
</evidence>
<dbReference type="HAMAP" id="MF_00972">
    <property type="entry name" value="tRNA_aden_deaminase"/>
    <property type="match status" value="1"/>
</dbReference>
<dbReference type="InterPro" id="IPR016193">
    <property type="entry name" value="Cytidine_deaminase-like"/>
</dbReference>
<dbReference type="EC" id="3.5.4.33" evidence="8"/>
<feature type="domain" description="CMP/dCMP-type deaminase" evidence="9">
    <location>
        <begin position="15"/>
        <end position="125"/>
    </location>
</feature>
<dbReference type="PROSITE" id="PS00903">
    <property type="entry name" value="CYT_DCMP_DEAMINASES_1"/>
    <property type="match status" value="1"/>
</dbReference>
<comment type="cofactor">
    <cofactor evidence="8">
        <name>Zn(2+)</name>
        <dbReference type="ChEBI" id="CHEBI:29105"/>
    </cofactor>
    <text evidence="8">Binds 1 zinc ion per subunit.</text>
</comment>
<comment type="similarity">
    <text evidence="1">Belongs to the cytidine and deoxycytidylate deaminase family. ADAT2 subfamily.</text>
</comment>
<dbReference type="GO" id="GO:0002100">
    <property type="term" value="P:tRNA wobble adenosine to inosine editing"/>
    <property type="evidence" value="ECO:0007669"/>
    <property type="project" value="UniProtKB-UniRule"/>
</dbReference>
<dbReference type="GO" id="GO:0008270">
    <property type="term" value="F:zinc ion binding"/>
    <property type="evidence" value="ECO:0007669"/>
    <property type="project" value="UniProtKB-UniRule"/>
</dbReference>
<proteinExistence type="inferred from homology"/>
<dbReference type="FunFam" id="3.40.140.10:FF:000005">
    <property type="entry name" value="tRNA-specific adenosine deaminase"/>
    <property type="match status" value="1"/>
</dbReference>
<dbReference type="PANTHER" id="PTHR11079">
    <property type="entry name" value="CYTOSINE DEAMINASE FAMILY MEMBER"/>
    <property type="match status" value="1"/>
</dbReference>
<dbReference type="Gene3D" id="3.40.140.10">
    <property type="entry name" value="Cytidine Deaminase, domain 2"/>
    <property type="match status" value="1"/>
</dbReference>
<dbReference type="PROSITE" id="PS51747">
    <property type="entry name" value="CYT_DCMP_DEAMINASES_2"/>
    <property type="match status" value="1"/>
</dbReference>
<dbReference type="RefSeq" id="WP_066888153.1">
    <property type="nucleotide sequence ID" value="NZ_JAKREH010000014.1"/>
</dbReference>
<dbReference type="InterPro" id="IPR002125">
    <property type="entry name" value="CMP_dCMP_dom"/>
</dbReference>
<reference evidence="10 11" key="1">
    <citation type="submission" date="2016-06" db="EMBL/GenBank/DDBJ databases">
        <title>Draft genome of Moraxella nonliquefaciens CCUG 60284.</title>
        <authorList>
            <person name="Salva-Serra F."/>
            <person name="Engstrom-Jakobsson H."/>
            <person name="Thorell K."/>
            <person name="Gonzales-Siles L."/>
            <person name="Karlsson R."/>
            <person name="Boulund F."/>
            <person name="Engstrand L."/>
            <person name="Kristiansson E."/>
            <person name="Moore E."/>
        </authorList>
    </citation>
    <scope>NUCLEOTIDE SEQUENCE [LARGE SCALE GENOMIC DNA]</scope>
    <source>
        <strain evidence="10 11">CCUG 60284</strain>
    </source>
</reference>
<evidence type="ECO:0000256" key="6">
    <source>
        <dbReference type="ARBA" id="ARBA00022833"/>
    </source>
</evidence>
<organism evidence="10 11">
    <name type="scientific">Moraxella nonliquefaciens</name>
    <dbReference type="NCBI Taxonomy" id="478"/>
    <lineage>
        <taxon>Bacteria</taxon>
        <taxon>Pseudomonadati</taxon>
        <taxon>Pseudomonadota</taxon>
        <taxon>Gammaproteobacteria</taxon>
        <taxon>Moraxellales</taxon>
        <taxon>Moraxellaceae</taxon>
        <taxon>Moraxella</taxon>
    </lineage>
</organism>
<dbReference type="PANTHER" id="PTHR11079:SF202">
    <property type="entry name" value="TRNA-SPECIFIC ADENOSINE DEAMINASE"/>
    <property type="match status" value="1"/>
</dbReference>
<dbReference type="CDD" id="cd01285">
    <property type="entry name" value="nucleoside_deaminase"/>
    <property type="match status" value="1"/>
</dbReference>
<dbReference type="SUPFAM" id="SSF53927">
    <property type="entry name" value="Cytidine deaminase-like"/>
    <property type="match status" value="1"/>
</dbReference>
<dbReference type="AlphaFoldDB" id="A0A1B8PNA6"/>
<protein>
    <recommendedName>
        <fullName evidence="8">tRNA-specific adenosine deaminase</fullName>
        <ecNumber evidence="8">3.5.4.33</ecNumber>
    </recommendedName>
</protein>
<evidence type="ECO:0000256" key="7">
    <source>
        <dbReference type="ARBA" id="ARBA00048045"/>
    </source>
</evidence>